<protein>
    <recommendedName>
        <fullName evidence="1">Immunity MXAN-0049 protein domain-containing protein</fullName>
    </recommendedName>
</protein>
<dbReference type="Pfam" id="PF07791">
    <property type="entry name" value="Imm11"/>
    <property type="match status" value="1"/>
</dbReference>
<organism evidence="2 3">
    <name type="scientific">Archangium violaceum Cb vi76</name>
    <dbReference type="NCBI Taxonomy" id="1406225"/>
    <lineage>
        <taxon>Bacteria</taxon>
        <taxon>Pseudomonadati</taxon>
        <taxon>Myxococcota</taxon>
        <taxon>Myxococcia</taxon>
        <taxon>Myxococcales</taxon>
        <taxon>Cystobacterineae</taxon>
        <taxon>Archangiaceae</taxon>
        <taxon>Archangium</taxon>
    </lineage>
</organism>
<proteinExistence type="predicted"/>
<comment type="caution">
    <text evidence="2">The sequence shown here is derived from an EMBL/GenBank/DDBJ whole genome shotgun (WGS) entry which is preliminary data.</text>
</comment>
<dbReference type="InterPro" id="IPR012433">
    <property type="entry name" value="Imm11"/>
</dbReference>
<dbReference type="Proteomes" id="UP000028547">
    <property type="component" value="Unassembled WGS sequence"/>
</dbReference>
<dbReference type="RefSeq" id="WP_043413272.1">
    <property type="nucleotide sequence ID" value="NZ_JPMI01000391.1"/>
</dbReference>
<gene>
    <name evidence="2" type="ORF">Q664_49795</name>
</gene>
<name>A0A084SFI2_9BACT</name>
<evidence type="ECO:0000259" key="1">
    <source>
        <dbReference type="Pfam" id="PF07791"/>
    </source>
</evidence>
<reference evidence="2 3" key="1">
    <citation type="submission" date="2014-07" db="EMBL/GenBank/DDBJ databases">
        <title>Draft Genome Sequence of Gephyronic Acid Producer, Cystobacter violaceus Strain Cb vi76.</title>
        <authorList>
            <person name="Stevens D.C."/>
            <person name="Young J."/>
            <person name="Carmichael R."/>
            <person name="Tan J."/>
            <person name="Taylor R.E."/>
        </authorList>
    </citation>
    <scope>NUCLEOTIDE SEQUENCE [LARGE SCALE GENOMIC DNA]</scope>
    <source>
        <strain evidence="2 3">Cb vi76</strain>
    </source>
</reference>
<dbReference type="AlphaFoldDB" id="A0A084SFI2"/>
<evidence type="ECO:0000313" key="3">
    <source>
        <dbReference type="Proteomes" id="UP000028547"/>
    </source>
</evidence>
<dbReference type="EMBL" id="JPMI01000391">
    <property type="protein sequence ID" value="KFA87217.1"/>
    <property type="molecule type" value="Genomic_DNA"/>
</dbReference>
<accession>A0A084SFI2</accession>
<feature type="domain" description="Immunity MXAN-0049 protein" evidence="1">
    <location>
        <begin position="25"/>
        <end position="190"/>
    </location>
</feature>
<sequence>MNHTYYTFKNSHDPRAAEIVELPDKVEKYYYLKRGRTMKPHFPPSTALCLYEEAGDMLTDFISNPDRVLYVSRRTQELLVRNGLPDDSIEYLPFVLHDKRGRVVREQYYIANPLMCISCFDLKSSRYWLESDEPPEIGDVEQLRLREDQLPADAKLFRVAEFPRLMVIRSDLLEAMRREGLTGLNVQPVGESLN</sequence>
<evidence type="ECO:0000313" key="2">
    <source>
        <dbReference type="EMBL" id="KFA87217.1"/>
    </source>
</evidence>